<evidence type="ECO:0000313" key="6">
    <source>
        <dbReference type="EMBL" id="SUB02920.1"/>
    </source>
</evidence>
<evidence type="ECO:0000313" key="7">
    <source>
        <dbReference type="Proteomes" id="UP000255000"/>
    </source>
</evidence>
<dbReference type="Gene3D" id="1.10.10.10">
    <property type="entry name" value="Winged helix-like DNA-binding domain superfamily/Winged helix DNA-binding domain"/>
    <property type="match status" value="1"/>
</dbReference>
<dbReference type="InterPro" id="IPR036388">
    <property type="entry name" value="WH-like_DNA-bd_sf"/>
</dbReference>
<dbReference type="InterPro" id="IPR000847">
    <property type="entry name" value="LysR_HTH_N"/>
</dbReference>
<dbReference type="GO" id="GO:0003700">
    <property type="term" value="F:DNA-binding transcription factor activity"/>
    <property type="evidence" value="ECO:0007669"/>
    <property type="project" value="InterPro"/>
</dbReference>
<dbReference type="FunFam" id="3.40.190.290:FF:000001">
    <property type="entry name" value="Transcriptional regulator, LysR family"/>
    <property type="match status" value="1"/>
</dbReference>
<comment type="similarity">
    <text evidence="1">Belongs to the LysR transcriptional regulatory family.</text>
</comment>
<dbReference type="GO" id="GO:0043565">
    <property type="term" value="F:sequence-specific DNA binding"/>
    <property type="evidence" value="ECO:0007669"/>
    <property type="project" value="TreeGrafter"/>
</dbReference>
<sequence>MESLPALRLFRAIADLGSFAAAARSVGLSPAGASKAIAELEADLGTRLFNRTTRRLNLTEAGSLYLEQVRRALGELEEARDQLANLNAEPTGLLRVSAPMTSSLVLLTERIPEFLCQYPKVSLDLDLNDRRVDLVRDGFDLALRGGLRLEDGNLMSRKIGALCHVLCAAPAYLERCGVPQAPEDLTRHECIRFSLSGHAHEWTFLRNGQTVRQRITGRYQVASSLAVRDALRAGFGLSLIPRAYVAQDLASGRLVRLLDGWTTPDVTVYALYPSRRHLPPKVRAFIEFATGVLRGHTGTAVPQGPAPDHQLQSLQLTYQQD</sequence>
<dbReference type="PROSITE" id="PS50931">
    <property type="entry name" value="HTH_LYSR"/>
    <property type="match status" value="1"/>
</dbReference>
<dbReference type="InterPro" id="IPR036390">
    <property type="entry name" value="WH_DNA-bd_sf"/>
</dbReference>
<dbReference type="SUPFAM" id="SSF53850">
    <property type="entry name" value="Periplasmic binding protein-like II"/>
    <property type="match status" value="1"/>
</dbReference>
<accession>A0A379A1H0</accession>
<dbReference type="InterPro" id="IPR058163">
    <property type="entry name" value="LysR-type_TF_proteobact-type"/>
</dbReference>
<dbReference type="OrthoDB" id="9813056at2"/>
<gene>
    <name evidence="6" type="primary">dmlR_9</name>
    <name evidence="6" type="ORF">NCTC13350_03897</name>
</gene>
<keyword evidence="2" id="KW-0805">Transcription regulation</keyword>
<dbReference type="Gene3D" id="3.40.190.290">
    <property type="match status" value="1"/>
</dbReference>
<evidence type="ECO:0000256" key="1">
    <source>
        <dbReference type="ARBA" id="ARBA00009437"/>
    </source>
</evidence>
<reference evidence="6 7" key="1">
    <citation type="submission" date="2018-06" db="EMBL/GenBank/DDBJ databases">
        <authorList>
            <consortium name="Pathogen Informatics"/>
            <person name="Doyle S."/>
        </authorList>
    </citation>
    <scope>NUCLEOTIDE SEQUENCE [LARGE SCALE GENOMIC DNA]</scope>
    <source>
        <strain evidence="6 7">NCTC13350</strain>
    </source>
</reference>
<evidence type="ECO:0000256" key="3">
    <source>
        <dbReference type="ARBA" id="ARBA00023125"/>
    </source>
</evidence>
<keyword evidence="4" id="KW-0804">Transcription</keyword>
<protein>
    <submittedName>
        <fullName evidence="6">D-malate degradation protein R</fullName>
    </submittedName>
</protein>
<proteinExistence type="inferred from homology"/>
<dbReference type="Proteomes" id="UP000255000">
    <property type="component" value="Unassembled WGS sequence"/>
</dbReference>
<dbReference type="EMBL" id="UGSK01000001">
    <property type="protein sequence ID" value="SUB02920.1"/>
    <property type="molecule type" value="Genomic_DNA"/>
</dbReference>
<dbReference type="PANTHER" id="PTHR30537:SF5">
    <property type="entry name" value="HTH-TYPE TRANSCRIPTIONAL ACTIVATOR TTDR-RELATED"/>
    <property type="match status" value="1"/>
</dbReference>
<evidence type="ECO:0000256" key="2">
    <source>
        <dbReference type="ARBA" id="ARBA00023015"/>
    </source>
</evidence>
<keyword evidence="3" id="KW-0238">DNA-binding</keyword>
<organism evidence="6 7">
    <name type="scientific">Pannonibacter phragmitetus</name>
    <dbReference type="NCBI Taxonomy" id="121719"/>
    <lineage>
        <taxon>Bacteria</taxon>
        <taxon>Pseudomonadati</taxon>
        <taxon>Pseudomonadota</taxon>
        <taxon>Alphaproteobacteria</taxon>
        <taxon>Hyphomicrobiales</taxon>
        <taxon>Stappiaceae</taxon>
        <taxon>Pannonibacter</taxon>
    </lineage>
</organism>
<evidence type="ECO:0000256" key="4">
    <source>
        <dbReference type="ARBA" id="ARBA00023163"/>
    </source>
</evidence>
<dbReference type="Pfam" id="PF03466">
    <property type="entry name" value="LysR_substrate"/>
    <property type="match status" value="1"/>
</dbReference>
<dbReference type="InterPro" id="IPR005119">
    <property type="entry name" value="LysR_subst-bd"/>
</dbReference>
<feature type="domain" description="HTH lysR-type" evidence="5">
    <location>
        <begin position="1"/>
        <end position="59"/>
    </location>
</feature>
<dbReference type="PANTHER" id="PTHR30537">
    <property type="entry name" value="HTH-TYPE TRANSCRIPTIONAL REGULATOR"/>
    <property type="match status" value="1"/>
</dbReference>
<dbReference type="GO" id="GO:0006351">
    <property type="term" value="P:DNA-templated transcription"/>
    <property type="evidence" value="ECO:0007669"/>
    <property type="project" value="TreeGrafter"/>
</dbReference>
<dbReference type="Pfam" id="PF00126">
    <property type="entry name" value="HTH_1"/>
    <property type="match status" value="1"/>
</dbReference>
<dbReference type="FunFam" id="1.10.10.10:FF:000001">
    <property type="entry name" value="LysR family transcriptional regulator"/>
    <property type="match status" value="1"/>
</dbReference>
<name>A0A379A1H0_9HYPH</name>
<dbReference type="SUPFAM" id="SSF46785">
    <property type="entry name" value="Winged helix' DNA-binding domain"/>
    <property type="match status" value="1"/>
</dbReference>
<evidence type="ECO:0000259" key="5">
    <source>
        <dbReference type="PROSITE" id="PS50931"/>
    </source>
</evidence>
<dbReference type="CDD" id="cd08422">
    <property type="entry name" value="PBP2_CrgA_like"/>
    <property type="match status" value="1"/>
</dbReference>
<dbReference type="RefSeq" id="WP_019965330.1">
    <property type="nucleotide sequence ID" value="NZ_UGSK01000001.1"/>
</dbReference>
<dbReference type="AlphaFoldDB" id="A0A379A1H0"/>